<dbReference type="InterPro" id="IPR058130">
    <property type="entry name" value="PEA_transf_C"/>
</dbReference>
<dbReference type="RefSeq" id="WP_089516387.1">
    <property type="nucleotide sequence ID" value="NZ_NJGG01000002.1"/>
</dbReference>
<dbReference type="PANTHER" id="PTHR30443">
    <property type="entry name" value="INNER MEMBRANE PROTEIN"/>
    <property type="match status" value="1"/>
</dbReference>
<accession>A0A229FT27</accession>
<dbReference type="InterPro" id="IPR017850">
    <property type="entry name" value="Alkaline_phosphatase_core_sf"/>
</dbReference>
<dbReference type="EMBL" id="NJGG01000002">
    <property type="protein sequence ID" value="OXL15157.1"/>
    <property type="molecule type" value="Genomic_DNA"/>
</dbReference>
<dbReference type="Gene3D" id="3.40.720.10">
    <property type="entry name" value="Alkaline Phosphatase, subunit A"/>
    <property type="match status" value="1"/>
</dbReference>
<evidence type="ECO:0000313" key="12">
    <source>
        <dbReference type="Proteomes" id="UP000215188"/>
    </source>
</evidence>
<reference evidence="11 12" key="1">
    <citation type="submission" date="2017-06" db="EMBL/GenBank/DDBJ databases">
        <title>Reclassification of a Polynucleobacter cosmopolitanus strain isolated from tropical Lake Victoria as Polynucleobacter victoriensis comb. nov.</title>
        <authorList>
            <person name="Hahn M.W."/>
        </authorList>
    </citation>
    <scope>NUCLEOTIDE SEQUENCE [LARGE SCALE GENOMIC DNA]</scope>
    <source>
        <strain evidence="11 12">MWH-MoIso2</strain>
    </source>
</reference>
<proteinExistence type="predicted"/>
<dbReference type="GO" id="GO:0005886">
    <property type="term" value="C:plasma membrane"/>
    <property type="evidence" value="ECO:0007669"/>
    <property type="project" value="UniProtKB-SubCell"/>
</dbReference>
<dbReference type="Proteomes" id="UP000215188">
    <property type="component" value="Unassembled WGS sequence"/>
</dbReference>
<dbReference type="InterPro" id="IPR012549">
    <property type="entry name" value="EptA-like_N"/>
</dbReference>
<feature type="transmembrane region" description="Helical" evidence="8">
    <location>
        <begin position="44"/>
        <end position="66"/>
    </location>
</feature>
<evidence type="ECO:0000313" key="11">
    <source>
        <dbReference type="EMBL" id="OXL15157.1"/>
    </source>
</evidence>
<evidence type="ECO:0000256" key="3">
    <source>
        <dbReference type="ARBA" id="ARBA00022519"/>
    </source>
</evidence>
<dbReference type="InterPro" id="IPR000917">
    <property type="entry name" value="Sulfatase_N"/>
</dbReference>
<evidence type="ECO:0000256" key="6">
    <source>
        <dbReference type="ARBA" id="ARBA00022989"/>
    </source>
</evidence>
<feature type="transmembrane region" description="Helical" evidence="8">
    <location>
        <begin position="149"/>
        <end position="172"/>
    </location>
</feature>
<dbReference type="NCBIfam" id="NF028537">
    <property type="entry name" value="P_eth_NH2_trans"/>
    <property type="match status" value="1"/>
</dbReference>
<evidence type="ECO:0000256" key="2">
    <source>
        <dbReference type="ARBA" id="ARBA00022475"/>
    </source>
</evidence>
<dbReference type="OrthoDB" id="9786870at2"/>
<evidence type="ECO:0000256" key="5">
    <source>
        <dbReference type="ARBA" id="ARBA00022692"/>
    </source>
</evidence>
<evidence type="ECO:0000256" key="1">
    <source>
        <dbReference type="ARBA" id="ARBA00004429"/>
    </source>
</evidence>
<dbReference type="PANTHER" id="PTHR30443:SF0">
    <property type="entry name" value="PHOSPHOETHANOLAMINE TRANSFERASE EPTA"/>
    <property type="match status" value="1"/>
</dbReference>
<evidence type="ECO:0000256" key="7">
    <source>
        <dbReference type="ARBA" id="ARBA00023136"/>
    </source>
</evidence>
<sequence>MLKFSWSKSVFLVIASALFITIFANFTMFTKANEWLVSTSTSQLYLVALVLYQFLLLLFLMALLTMHKWYKHVLVVFFLLAVISAYFADSYGVIIDKDMLINAAETNVTEAIGLMSWRALIYFAALFAVPVFFLYKIEIAPQTAVKRILYHLGLALFALVAILVTFLASSAFSASFFREQKQIRVYSSPLSALYATYQIANRTFFNGTQVFTKVGEDAVIYPPADDRELVILVVGETARSDRFSLNGYSRDTNPLLSKESIVSFTNVASCGTSTALSVPCMFSIEGKEKFDLSKAKYKENLLDVIAKTGASILWRDNNSSSKGVADRFAYEDFTTPKNNPVCDPECRDIGMLKGLDEYISKQKKGDIVIVLHQMGSHGPSYHERVPEAFQKFKPVCKTNQLDKCTKEEINNAYDNTILYTDYFLSEVIKFLKKYDDRFETSMFYVSDHGESLGESGVYLHGMPYALSSKAVTNVPLVLWFGKELIRTQNLDMDLLKRHRNKPISHDEVFHTILGVLEIETGIYKKEKDLQSLGIKK</sequence>
<keyword evidence="5 8" id="KW-0812">Transmembrane</keyword>
<evidence type="ECO:0000256" key="8">
    <source>
        <dbReference type="SAM" id="Phobius"/>
    </source>
</evidence>
<evidence type="ECO:0000259" key="10">
    <source>
        <dbReference type="Pfam" id="PF08019"/>
    </source>
</evidence>
<keyword evidence="4 11" id="KW-0808">Transferase</keyword>
<dbReference type="GO" id="GO:0009244">
    <property type="term" value="P:lipopolysaccharide core region biosynthetic process"/>
    <property type="evidence" value="ECO:0007669"/>
    <property type="project" value="TreeGrafter"/>
</dbReference>
<dbReference type="CDD" id="cd16017">
    <property type="entry name" value="LptA"/>
    <property type="match status" value="1"/>
</dbReference>
<dbReference type="GO" id="GO:0016776">
    <property type="term" value="F:phosphotransferase activity, phosphate group as acceptor"/>
    <property type="evidence" value="ECO:0007669"/>
    <property type="project" value="TreeGrafter"/>
</dbReference>
<feature type="transmembrane region" description="Helical" evidence="8">
    <location>
        <begin position="115"/>
        <end position="137"/>
    </location>
</feature>
<feature type="domain" description="Phosphoethanolamine transferase N-terminal" evidence="10">
    <location>
        <begin position="54"/>
        <end position="202"/>
    </location>
</feature>
<dbReference type="Pfam" id="PF00884">
    <property type="entry name" value="Sulfatase"/>
    <property type="match status" value="1"/>
</dbReference>
<organism evidence="11 12">
    <name type="scientific">Polynucleobacter cosmopolitanus</name>
    <dbReference type="NCBI Taxonomy" id="351345"/>
    <lineage>
        <taxon>Bacteria</taxon>
        <taxon>Pseudomonadati</taxon>
        <taxon>Pseudomonadota</taxon>
        <taxon>Betaproteobacteria</taxon>
        <taxon>Burkholderiales</taxon>
        <taxon>Burkholderiaceae</taxon>
        <taxon>Polynucleobacter</taxon>
    </lineage>
</organism>
<evidence type="ECO:0000256" key="4">
    <source>
        <dbReference type="ARBA" id="ARBA00022679"/>
    </source>
</evidence>
<dbReference type="SUPFAM" id="SSF53649">
    <property type="entry name" value="Alkaline phosphatase-like"/>
    <property type="match status" value="1"/>
</dbReference>
<comment type="caution">
    <text evidence="11">The sequence shown here is derived from an EMBL/GenBank/DDBJ whole genome shotgun (WGS) entry which is preliminary data.</text>
</comment>
<feature type="transmembrane region" description="Helical" evidence="8">
    <location>
        <begin position="12"/>
        <end position="32"/>
    </location>
</feature>
<feature type="domain" description="Sulfatase N-terminal" evidence="9">
    <location>
        <begin position="229"/>
        <end position="517"/>
    </location>
</feature>
<evidence type="ECO:0000259" key="9">
    <source>
        <dbReference type="Pfam" id="PF00884"/>
    </source>
</evidence>
<dbReference type="Pfam" id="PF08019">
    <property type="entry name" value="EptA_B_N"/>
    <property type="match status" value="1"/>
</dbReference>
<keyword evidence="7 8" id="KW-0472">Membrane</keyword>
<feature type="transmembrane region" description="Helical" evidence="8">
    <location>
        <begin position="73"/>
        <end position="95"/>
    </location>
</feature>
<keyword evidence="12" id="KW-1185">Reference proteome</keyword>
<protein>
    <submittedName>
        <fullName evidence="11">Phosphoethanolamine transferase</fullName>
    </submittedName>
</protein>
<name>A0A229FT27_9BURK</name>
<keyword evidence="2" id="KW-1003">Cell membrane</keyword>
<keyword evidence="6 8" id="KW-1133">Transmembrane helix</keyword>
<keyword evidence="3" id="KW-0997">Cell inner membrane</keyword>
<dbReference type="InterPro" id="IPR040423">
    <property type="entry name" value="PEA_transferase"/>
</dbReference>
<dbReference type="AlphaFoldDB" id="A0A229FT27"/>
<gene>
    <name evidence="11" type="ORF">AOC33_07615</name>
</gene>
<comment type="subcellular location">
    <subcellularLocation>
        <location evidence="1">Cell inner membrane</location>
        <topology evidence="1">Multi-pass membrane protein</topology>
    </subcellularLocation>
</comment>